<feature type="transmembrane region" description="Helical" evidence="5">
    <location>
        <begin position="39"/>
        <end position="57"/>
    </location>
</feature>
<sequence>MFRVMSVVTWAYVTYNAGGSYIAHYLMKSMDYAEQFATIEMIHCVPIYYIILSIFIIRVDKKPRSEFIIKINNYQNHYFFELQKFFDEAFEKITSRRHPVGSMHHVMISQSERKSSKVP</sequence>
<name>A0A2G5TFC8_9PELO</name>
<proteinExistence type="predicted"/>
<dbReference type="EMBL" id="PDUG01000005">
    <property type="protein sequence ID" value="PIC25913.1"/>
    <property type="molecule type" value="Genomic_DNA"/>
</dbReference>
<evidence type="ECO:0000256" key="5">
    <source>
        <dbReference type="SAM" id="Phobius"/>
    </source>
</evidence>
<comment type="caution">
    <text evidence="6">The sequence shown here is derived from an EMBL/GenBank/DDBJ whole genome shotgun (WGS) entry which is preliminary data.</text>
</comment>
<dbReference type="InterPro" id="IPR019408">
    <property type="entry name" value="7TM_GPCR_serpentine_rcpt_Srab"/>
</dbReference>
<keyword evidence="3 5" id="KW-1133">Transmembrane helix</keyword>
<evidence type="ECO:0000256" key="4">
    <source>
        <dbReference type="ARBA" id="ARBA00023136"/>
    </source>
</evidence>
<evidence type="ECO:0000256" key="2">
    <source>
        <dbReference type="ARBA" id="ARBA00022692"/>
    </source>
</evidence>
<keyword evidence="7" id="KW-1185">Reference proteome</keyword>
<evidence type="ECO:0000313" key="6">
    <source>
        <dbReference type="EMBL" id="PIC25913.1"/>
    </source>
</evidence>
<dbReference type="Pfam" id="PF10292">
    <property type="entry name" value="7TM_GPCR_Srab"/>
    <property type="match status" value="1"/>
</dbReference>
<organism evidence="6 7">
    <name type="scientific">Caenorhabditis nigoni</name>
    <dbReference type="NCBI Taxonomy" id="1611254"/>
    <lineage>
        <taxon>Eukaryota</taxon>
        <taxon>Metazoa</taxon>
        <taxon>Ecdysozoa</taxon>
        <taxon>Nematoda</taxon>
        <taxon>Chromadorea</taxon>
        <taxon>Rhabditida</taxon>
        <taxon>Rhabditina</taxon>
        <taxon>Rhabditomorpha</taxon>
        <taxon>Rhabditoidea</taxon>
        <taxon>Rhabditidae</taxon>
        <taxon>Peloderinae</taxon>
        <taxon>Caenorhabditis</taxon>
    </lineage>
</organism>
<feature type="transmembrane region" description="Helical" evidence="5">
    <location>
        <begin position="7"/>
        <end position="27"/>
    </location>
</feature>
<dbReference type="GO" id="GO:0016020">
    <property type="term" value="C:membrane"/>
    <property type="evidence" value="ECO:0007669"/>
    <property type="project" value="UniProtKB-SubCell"/>
</dbReference>
<evidence type="ECO:0000256" key="3">
    <source>
        <dbReference type="ARBA" id="ARBA00022989"/>
    </source>
</evidence>
<comment type="subcellular location">
    <subcellularLocation>
        <location evidence="1">Membrane</location>
        <topology evidence="1">Multi-pass membrane protein</topology>
    </subcellularLocation>
</comment>
<dbReference type="STRING" id="1611254.A0A2G5TFC8"/>
<gene>
    <name evidence="6" type="primary">Cnig_chr_V.g18660</name>
    <name evidence="6" type="ORF">B9Z55_018660</name>
</gene>
<dbReference type="AlphaFoldDB" id="A0A2G5TFC8"/>
<protein>
    <submittedName>
        <fullName evidence="6">Uncharacterized protein</fullName>
    </submittedName>
</protein>
<dbReference type="Proteomes" id="UP000230233">
    <property type="component" value="Chromosome V"/>
</dbReference>
<keyword evidence="2 5" id="KW-0812">Transmembrane</keyword>
<reference evidence="7" key="1">
    <citation type="submission" date="2017-10" db="EMBL/GenBank/DDBJ databases">
        <title>Rapid genome shrinkage in a self-fertile nematode reveals novel sperm competition proteins.</title>
        <authorList>
            <person name="Yin D."/>
            <person name="Schwarz E.M."/>
            <person name="Thomas C.G."/>
            <person name="Felde R.L."/>
            <person name="Korf I.F."/>
            <person name="Cutter A.D."/>
            <person name="Schartner C.M."/>
            <person name="Ralston E.J."/>
            <person name="Meyer B.J."/>
            <person name="Haag E.S."/>
        </authorList>
    </citation>
    <scope>NUCLEOTIDE SEQUENCE [LARGE SCALE GENOMIC DNA]</scope>
    <source>
        <strain evidence="7">JU1422</strain>
    </source>
</reference>
<evidence type="ECO:0000313" key="7">
    <source>
        <dbReference type="Proteomes" id="UP000230233"/>
    </source>
</evidence>
<evidence type="ECO:0000256" key="1">
    <source>
        <dbReference type="ARBA" id="ARBA00004141"/>
    </source>
</evidence>
<accession>A0A2G5TFC8</accession>
<keyword evidence="4 5" id="KW-0472">Membrane</keyword>